<dbReference type="InterPro" id="IPR035979">
    <property type="entry name" value="RBD_domain_sf"/>
</dbReference>
<dbReference type="GO" id="GO:0005730">
    <property type="term" value="C:nucleolus"/>
    <property type="evidence" value="ECO:0007669"/>
    <property type="project" value="UniProtKB-SubCell"/>
</dbReference>
<dbReference type="SUPFAM" id="SSF54928">
    <property type="entry name" value="RNA-binding domain, RBD"/>
    <property type="match status" value="1"/>
</dbReference>
<dbReference type="CDD" id="cd12307">
    <property type="entry name" value="RRM_NIFK_like"/>
    <property type="match status" value="1"/>
</dbReference>
<evidence type="ECO:0000256" key="4">
    <source>
        <dbReference type="PROSITE-ProRule" id="PRU00176"/>
    </source>
</evidence>
<dbReference type="InterPro" id="IPR000504">
    <property type="entry name" value="RRM_dom"/>
</dbReference>
<name>A0A1D2AAD9_AUXPR</name>
<dbReference type="Pfam" id="PF00076">
    <property type="entry name" value="RRM_1"/>
    <property type="match status" value="1"/>
</dbReference>
<keyword evidence="2 4" id="KW-0694">RNA-binding</keyword>
<dbReference type="PANTHER" id="PTHR46754">
    <property type="entry name" value="MKI67 FHA DOMAIN-INTERACTING NUCLEOLAR PHOSPHOPROTEIN"/>
    <property type="match status" value="1"/>
</dbReference>
<reference evidence="7" key="1">
    <citation type="submission" date="2015-08" db="EMBL/GenBank/DDBJ databases">
        <authorList>
            <person name="Babu N.S."/>
            <person name="Beckwith C.J."/>
            <person name="Beseler K.G."/>
            <person name="Brison A."/>
            <person name="Carone J.V."/>
            <person name="Caskin T.P."/>
            <person name="Diamond M."/>
            <person name="Durham M.E."/>
            <person name="Foxe J.M."/>
            <person name="Go M."/>
            <person name="Henderson B.A."/>
            <person name="Jones I.B."/>
            <person name="McGettigan J.A."/>
            <person name="Micheletti S.J."/>
            <person name="Nasrallah M.E."/>
            <person name="Ortiz D."/>
            <person name="Piller C.R."/>
            <person name="Privatt S.R."/>
            <person name="Schneider S.L."/>
            <person name="Sharp S."/>
            <person name="Smith T.C."/>
            <person name="Stanton J.D."/>
            <person name="Ullery H.E."/>
            <person name="Wilson R.J."/>
            <person name="Serrano M.G."/>
            <person name="Buck G."/>
            <person name="Lee V."/>
            <person name="Wang Y."/>
            <person name="Carvalho R."/>
            <person name="Voegtly L."/>
            <person name="Shi R."/>
            <person name="Duckworth R."/>
            <person name="Johnson A."/>
            <person name="Loviza R."/>
            <person name="Walstead R."/>
            <person name="Shah Z."/>
            <person name="Kiflezghi M."/>
            <person name="Wade K."/>
            <person name="Ball S.L."/>
            <person name="Bradley K.W."/>
            <person name="Asai D.J."/>
            <person name="Bowman C.A."/>
            <person name="Russell D.A."/>
            <person name="Pope W.H."/>
            <person name="Jacobs-Sera D."/>
            <person name="Hendrix R.W."/>
            <person name="Hatfull G.F."/>
        </authorList>
    </citation>
    <scope>NUCLEOTIDE SEQUENCE</scope>
</reference>
<dbReference type="GO" id="GO:0003723">
    <property type="term" value="F:RNA binding"/>
    <property type="evidence" value="ECO:0007669"/>
    <property type="project" value="UniProtKB-UniRule"/>
</dbReference>
<evidence type="ECO:0000259" key="6">
    <source>
        <dbReference type="PROSITE" id="PS50102"/>
    </source>
</evidence>
<evidence type="ECO:0000256" key="1">
    <source>
        <dbReference type="ARBA" id="ARBA00004604"/>
    </source>
</evidence>
<evidence type="ECO:0000256" key="5">
    <source>
        <dbReference type="SAM" id="MobiDB-lite"/>
    </source>
</evidence>
<proteinExistence type="predicted"/>
<dbReference type="EMBL" id="GDKF01002709">
    <property type="protein sequence ID" value="JAT75913.1"/>
    <property type="molecule type" value="Transcribed_RNA"/>
</dbReference>
<gene>
    <name evidence="7" type="ORF">g.5325</name>
</gene>
<feature type="compositionally biased region" description="Low complexity" evidence="5">
    <location>
        <begin position="17"/>
        <end position="31"/>
    </location>
</feature>
<keyword evidence="3" id="KW-0539">Nucleus</keyword>
<evidence type="ECO:0000256" key="2">
    <source>
        <dbReference type="ARBA" id="ARBA00022884"/>
    </source>
</evidence>
<protein>
    <recommendedName>
        <fullName evidence="6">RRM domain-containing protein</fullName>
    </recommendedName>
</protein>
<dbReference type="Gene3D" id="3.30.70.330">
    <property type="match status" value="1"/>
</dbReference>
<organism evidence="7">
    <name type="scientific">Auxenochlorella protothecoides</name>
    <name type="common">Green microalga</name>
    <name type="synonym">Chlorella protothecoides</name>
    <dbReference type="NCBI Taxonomy" id="3075"/>
    <lineage>
        <taxon>Eukaryota</taxon>
        <taxon>Viridiplantae</taxon>
        <taxon>Chlorophyta</taxon>
        <taxon>core chlorophytes</taxon>
        <taxon>Trebouxiophyceae</taxon>
        <taxon>Chlorellales</taxon>
        <taxon>Chlorellaceae</taxon>
        <taxon>Auxenochlorella</taxon>
    </lineage>
</organism>
<comment type="subcellular location">
    <subcellularLocation>
        <location evidence="1">Nucleus</location>
        <location evidence="1">Nucleolus</location>
    </subcellularLocation>
</comment>
<feature type="non-terminal residue" evidence="7">
    <location>
        <position position="1"/>
    </location>
</feature>
<dbReference type="AlphaFoldDB" id="A0A1D2AAD9"/>
<evidence type="ECO:0000313" key="7">
    <source>
        <dbReference type="EMBL" id="JAT75913.1"/>
    </source>
</evidence>
<dbReference type="InterPro" id="IPR012677">
    <property type="entry name" value="Nucleotide-bd_a/b_plait_sf"/>
</dbReference>
<sequence>PRPCILRLGVRTRDGSRATARSMSSKSKAAAPVADAGEPSTSERNEPGRIVYIGHLPHGFYEKEMKAYFSQFGRVTKVRLSRSKKTGRSKHYAFIEFYSAEVARIAAEAMDGYMFFGQKLQAKLLLPSQVHKDLMKGSNRVFKKVPWKKIEMERHNVERGEAAQATLLKRALRKDRLRQQRIKEAGIDYEYQGLESRLPRAAVKTTFED</sequence>
<dbReference type="PROSITE" id="PS50102">
    <property type="entry name" value="RRM"/>
    <property type="match status" value="1"/>
</dbReference>
<feature type="domain" description="RRM" evidence="6">
    <location>
        <begin position="49"/>
        <end position="127"/>
    </location>
</feature>
<evidence type="ECO:0000256" key="3">
    <source>
        <dbReference type="ARBA" id="ARBA00023242"/>
    </source>
</evidence>
<accession>A0A1D2AAD9</accession>
<feature type="region of interest" description="Disordered" evidence="5">
    <location>
        <begin position="8"/>
        <end position="46"/>
    </location>
</feature>
<dbReference type="SMART" id="SM00360">
    <property type="entry name" value="RRM"/>
    <property type="match status" value="1"/>
</dbReference>